<dbReference type="OrthoDB" id="1898393at2759"/>
<dbReference type="PANTHER" id="PTHR31050">
    <property type="entry name" value="OS08G0413200 PROTEIN"/>
    <property type="match status" value="1"/>
</dbReference>
<protein>
    <submittedName>
        <fullName evidence="1">Uncharacterized protein</fullName>
    </submittedName>
</protein>
<dbReference type="Pfam" id="PF06880">
    <property type="entry name" value="DUF1262"/>
    <property type="match status" value="1"/>
</dbReference>
<gene>
    <name evidence="1" type="ORF">BVC80_6939g3</name>
</gene>
<dbReference type="AlphaFoldDB" id="A0A200Q424"/>
<dbReference type="FunCoup" id="A0A200Q424">
    <property type="interactions" value="3"/>
</dbReference>
<dbReference type="PANTHER" id="PTHR31050:SF4">
    <property type="entry name" value="DUF1262 FAMILY PROTEIN (DUF1262)"/>
    <property type="match status" value="1"/>
</dbReference>
<dbReference type="Proteomes" id="UP000195402">
    <property type="component" value="Unassembled WGS sequence"/>
</dbReference>
<comment type="caution">
    <text evidence="1">The sequence shown here is derived from an EMBL/GenBank/DDBJ whole genome shotgun (WGS) entry which is preliminary data.</text>
</comment>
<keyword evidence="2" id="KW-1185">Reference proteome</keyword>
<dbReference type="STRING" id="56857.A0A200Q424"/>
<dbReference type="InterPro" id="IPR010683">
    <property type="entry name" value="DUF1262"/>
</dbReference>
<dbReference type="EMBL" id="MVGT01003158">
    <property type="protein sequence ID" value="OVA05211.1"/>
    <property type="molecule type" value="Genomic_DNA"/>
</dbReference>
<name>A0A200Q424_MACCD</name>
<organism evidence="1 2">
    <name type="scientific">Macleaya cordata</name>
    <name type="common">Five-seeded plume-poppy</name>
    <name type="synonym">Bocconia cordata</name>
    <dbReference type="NCBI Taxonomy" id="56857"/>
    <lineage>
        <taxon>Eukaryota</taxon>
        <taxon>Viridiplantae</taxon>
        <taxon>Streptophyta</taxon>
        <taxon>Embryophyta</taxon>
        <taxon>Tracheophyta</taxon>
        <taxon>Spermatophyta</taxon>
        <taxon>Magnoliopsida</taxon>
        <taxon>Ranunculales</taxon>
        <taxon>Papaveraceae</taxon>
        <taxon>Papaveroideae</taxon>
        <taxon>Macleaya</taxon>
    </lineage>
</organism>
<reference evidence="1 2" key="1">
    <citation type="journal article" date="2017" name="Mol. Plant">
        <title>The Genome of Medicinal Plant Macleaya cordata Provides New Insights into Benzylisoquinoline Alkaloids Metabolism.</title>
        <authorList>
            <person name="Liu X."/>
            <person name="Liu Y."/>
            <person name="Huang P."/>
            <person name="Ma Y."/>
            <person name="Qing Z."/>
            <person name="Tang Q."/>
            <person name="Cao H."/>
            <person name="Cheng P."/>
            <person name="Zheng Y."/>
            <person name="Yuan Z."/>
            <person name="Zhou Y."/>
            <person name="Liu J."/>
            <person name="Tang Z."/>
            <person name="Zhuo Y."/>
            <person name="Zhang Y."/>
            <person name="Yu L."/>
            <person name="Huang J."/>
            <person name="Yang P."/>
            <person name="Peng Q."/>
            <person name="Zhang J."/>
            <person name="Jiang W."/>
            <person name="Zhang Z."/>
            <person name="Lin K."/>
            <person name="Ro D.K."/>
            <person name="Chen X."/>
            <person name="Xiong X."/>
            <person name="Shang Y."/>
            <person name="Huang S."/>
            <person name="Zeng J."/>
        </authorList>
    </citation>
    <scope>NUCLEOTIDE SEQUENCE [LARGE SCALE GENOMIC DNA]</scope>
    <source>
        <strain evidence="2">cv. BLH2017</strain>
        <tissue evidence="1">Root</tissue>
    </source>
</reference>
<accession>A0A200Q424</accession>
<evidence type="ECO:0000313" key="1">
    <source>
        <dbReference type="EMBL" id="OVA05211.1"/>
    </source>
</evidence>
<dbReference type="OMA" id="TDETRCW"/>
<dbReference type="InParanoid" id="A0A200Q424"/>
<evidence type="ECO:0000313" key="2">
    <source>
        <dbReference type="Proteomes" id="UP000195402"/>
    </source>
</evidence>
<sequence length="408" mass="46556">MYMTRPLSLYRRDPSILSTLPQEQEGPNSGYLVIADEETEAEADTCCWGACKNTVIRKLPFHQNQILDDESSARHSVWFVPILDQPLSSNRYYVIIGSGKNKGKAWTSSRERRDMSTSCFGSKVVIDVKPRVFDHRNIYQQVEIFETKSGGFVAKSVAPEGFPPKFLGKKWWVEQKSDSRPYRLLGASGLNLSLRMRLPELNFSISNQYSTTVVVGKWYCPLAFIREGDLKYQMKTNSAMFYKMTLEQFWEEIYECENDNYTPATTGNTNNIVSVRASVQKESVKLFGEEAVKDDTNCGADGFVWFKHVKQNQEGLSSLGLSIAIIEKMKWIQEIGGYVVGGGMGESEDDDDVVRVEKVEQFKGGEDGCWKRFGCFVLVERFALKRMDGTLLLTCDYKHIHRIQSKWE</sequence>
<proteinExistence type="predicted"/>